<protein>
    <submittedName>
        <fullName evidence="3">Uncharacterized protein</fullName>
    </submittedName>
</protein>
<accession>A0ABS8BQ90</accession>
<evidence type="ECO:0000313" key="4">
    <source>
        <dbReference type="Proteomes" id="UP001138961"/>
    </source>
</evidence>
<sequence>MSAPKTDLDKQEKRHRGALTGIGTVVIFALLLLATLLFFLSADGNEPEGAEVQIDGRTGTELPAETE</sequence>
<organism evidence="3 4">
    <name type="scientific">Loktanella gaetbuli</name>
    <dbReference type="NCBI Taxonomy" id="2881335"/>
    <lineage>
        <taxon>Bacteria</taxon>
        <taxon>Pseudomonadati</taxon>
        <taxon>Pseudomonadota</taxon>
        <taxon>Alphaproteobacteria</taxon>
        <taxon>Rhodobacterales</taxon>
        <taxon>Roseobacteraceae</taxon>
        <taxon>Loktanella</taxon>
    </lineage>
</organism>
<proteinExistence type="predicted"/>
<dbReference type="Proteomes" id="UP001138961">
    <property type="component" value="Unassembled WGS sequence"/>
</dbReference>
<keyword evidence="2" id="KW-0472">Membrane</keyword>
<keyword evidence="4" id="KW-1185">Reference proteome</keyword>
<gene>
    <name evidence="3" type="ORF">LGQ03_00255</name>
</gene>
<feature type="transmembrane region" description="Helical" evidence="2">
    <location>
        <begin position="21"/>
        <end position="40"/>
    </location>
</feature>
<evidence type="ECO:0000256" key="1">
    <source>
        <dbReference type="SAM" id="MobiDB-lite"/>
    </source>
</evidence>
<keyword evidence="2" id="KW-1133">Transmembrane helix</keyword>
<keyword evidence="2" id="KW-0812">Transmembrane</keyword>
<comment type="caution">
    <text evidence="3">The sequence shown here is derived from an EMBL/GenBank/DDBJ whole genome shotgun (WGS) entry which is preliminary data.</text>
</comment>
<name>A0ABS8BQ90_9RHOB</name>
<dbReference type="RefSeq" id="WP_090158838.1">
    <property type="nucleotide sequence ID" value="NZ_JAJATZ010000001.1"/>
</dbReference>
<reference evidence="3" key="1">
    <citation type="submission" date="2021-10" db="EMBL/GenBank/DDBJ databases">
        <title>Loktanella gaetbuli sp. nov., isolated from a tidal flat.</title>
        <authorList>
            <person name="Park S."/>
            <person name="Yoon J.-H."/>
        </authorList>
    </citation>
    <scope>NUCLEOTIDE SEQUENCE</scope>
    <source>
        <strain evidence="3">TSTF-M6</strain>
    </source>
</reference>
<feature type="region of interest" description="Disordered" evidence="1">
    <location>
        <begin position="47"/>
        <end position="67"/>
    </location>
</feature>
<evidence type="ECO:0000256" key="2">
    <source>
        <dbReference type="SAM" id="Phobius"/>
    </source>
</evidence>
<evidence type="ECO:0000313" key="3">
    <source>
        <dbReference type="EMBL" id="MCB5197661.1"/>
    </source>
</evidence>
<dbReference type="EMBL" id="JAJATZ010000001">
    <property type="protein sequence ID" value="MCB5197661.1"/>
    <property type="molecule type" value="Genomic_DNA"/>
</dbReference>